<dbReference type="Proteomes" id="UP000825935">
    <property type="component" value="Chromosome 8"/>
</dbReference>
<evidence type="ECO:0000313" key="1">
    <source>
        <dbReference type="EMBL" id="KAH7431221.1"/>
    </source>
</evidence>
<comment type="caution">
    <text evidence="1">The sequence shown here is derived from an EMBL/GenBank/DDBJ whole genome shotgun (WGS) entry which is preliminary data.</text>
</comment>
<protein>
    <submittedName>
        <fullName evidence="1">Uncharacterized protein</fullName>
    </submittedName>
</protein>
<name>A0A8T2U4V6_CERRI</name>
<proteinExistence type="predicted"/>
<accession>A0A8T2U4V6</accession>
<gene>
    <name evidence="1" type="ORF">KP509_08G037300</name>
</gene>
<keyword evidence="2" id="KW-1185">Reference proteome</keyword>
<dbReference type="AlphaFoldDB" id="A0A8T2U4V6"/>
<evidence type="ECO:0000313" key="2">
    <source>
        <dbReference type="Proteomes" id="UP000825935"/>
    </source>
</evidence>
<organism evidence="1 2">
    <name type="scientific">Ceratopteris richardii</name>
    <name type="common">Triangle waterfern</name>
    <dbReference type="NCBI Taxonomy" id="49495"/>
    <lineage>
        <taxon>Eukaryota</taxon>
        <taxon>Viridiplantae</taxon>
        <taxon>Streptophyta</taxon>
        <taxon>Embryophyta</taxon>
        <taxon>Tracheophyta</taxon>
        <taxon>Polypodiopsida</taxon>
        <taxon>Polypodiidae</taxon>
        <taxon>Polypodiales</taxon>
        <taxon>Pteridineae</taxon>
        <taxon>Pteridaceae</taxon>
        <taxon>Parkerioideae</taxon>
        <taxon>Ceratopteris</taxon>
    </lineage>
</organism>
<dbReference type="EMBL" id="CM035413">
    <property type="protein sequence ID" value="KAH7431221.1"/>
    <property type="molecule type" value="Genomic_DNA"/>
</dbReference>
<sequence>MESKEIGLYILCVLRERIQGMKRAAAAGRKTFMESVADERAVVIYIRHSLLCVPLCAYESRKRMLAYAELKGHRQLICADACLCIYRWRSRCLNCVADRDDGEIEICILGDGDAYYKNRE</sequence>
<reference evidence="1" key="1">
    <citation type="submission" date="2021-08" db="EMBL/GenBank/DDBJ databases">
        <title>WGS assembly of Ceratopteris richardii.</title>
        <authorList>
            <person name="Marchant D.B."/>
            <person name="Chen G."/>
            <person name="Jenkins J."/>
            <person name="Shu S."/>
            <person name="Leebens-Mack J."/>
            <person name="Grimwood J."/>
            <person name="Schmutz J."/>
            <person name="Soltis P."/>
            <person name="Soltis D."/>
            <person name="Chen Z.-H."/>
        </authorList>
    </citation>
    <scope>NUCLEOTIDE SEQUENCE</scope>
    <source>
        <strain evidence="1">Whitten #5841</strain>
        <tissue evidence="1">Leaf</tissue>
    </source>
</reference>